<comment type="caution">
    <text evidence="2">The sequence shown here is derived from an EMBL/GenBank/DDBJ whole genome shotgun (WGS) entry which is preliminary data.</text>
</comment>
<evidence type="ECO:0000313" key="3">
    <source>
        <dbReference type="Proteomes" id="UP000013840"/>
    </source>
</evidence>
<dbReference type="OrthoDB" id="2189687at2"/>
<dbReference type="Pfam" id="PF00583">
    <property type="entry name" value="Acetyltransf_1"/>
    <property type="match status" value="1"/>
</dbReference>
<dbReference type="Proteomes" id="UP000013840">
    <property type="component" value="Unassembled WGS sequence"/>
</dbReference>
<organism evidence="2 3">
    <name type="scientific">Enterococcus caccae ATCC BAA-1240</name>
    <dbReference type="NCBI Taxonomy" id="1158612"/>
    <lineage>
        <taxon>Bacteria</taxon>
        <taxon>Bacillati</taxon>
        <taxon>Bacillota</taxon>
        <taxon>Bacilli</taxon>
        <taxon>Lactobacillales</taxon>
        <taxon>Enterococcaceae</taxon>
        <taxon>Enterococcus</taxon>
    </lineage>
</organism>
<feature type="domain" description="N-acetyltransferase" evidence="1">
    <location>
        <begin position="33"/>
        <end position="102"/>
    </location>
</feature>
<dbReference type="STRING" id="317735.RU98_GL001450"/>
<evidence type="ECO:0000259" key="1">
    <source>
        <dbReference type="Pfam" id="PF00583"/>
    </source>
</evidence>
<dbReference type="InterPro" id="IPR016181">
    <property type="entry name" value="Acyl_CoA_acyltransferase"/>
</dbReference>
<dbReference type="InterPro" id="IPR000182">
    <property type="entry name" value="GNAT_dom"/>
</dbReference>
<dbReference type="RefSeq" id="WP_010772434.1">
    <property type="nucleotide sequence ID" value="NZ_KB946335.1"/>
</dbReference>
<name>R3W8W4_9ENTE</name>
<dbReference type="GO" id="GO:0016747">
    <property type="term" value="F:acyltransferase activity, transferring groups other than amino-acyl groups"/>
    <property type="evidence" value="ECO:0007669"/>
    <property type="project" value="InterPro"/>
</dbReference>
<dbReference type="eggNOG" id="COG0456">
    <property type="taxonomic scope" value="Bacteria"/>
</dbReference>
<reference evidence="2 3" key="1">
    <citation type="submission" date="2013-02" db="EMBL/GenBank/DDBJ databases">
        <title>The Genome Sequence of Enterococcus caccae BAA-1240.</title>
        <authorList>
            <consortium name="The Broad Institute Genome Sequencing Platform"/>
            <consortium name="The Broad Institute Genome Sequencing Center for Infectious Disease"/>
            <person name="Earl A.M."/>
            <person name="Gilmore M.S."/>
            <person name="Lebreton F."/>
            <person name="Walker B."/>
            <person name="Young S.K."/>
            <person name="Zeng Q."/>
            <person name="Gargeya S."/>
            <person name="Fitzgerald M."/>
            <person name="Haas B."/>
            <person name="Abouelleil A."/>
            <person name="Alvarado L."/>
            <person name="Arachchi H.M."/>
            <person name="Berlin A.M."/>
            <person name="Chapman S.B."/>
            <person name="Dewar J."/>
            <person name="Goldberg J."/>
            <person name="Griggs A."/>
            <person name="Gujja S."/>
            <person name="Hansen M."/>
            <person name="Howarth C."/>
            <person name="Imamovic A."/>
            <person name="Larimer J."/>
            <person name="McCowan C."/>
            <person name="Murphy C."/>
            <person name="Neiman D."/>
            <person name="Pearson M."/>
            <person name="Priest M."/>
            <person name="Roberts A."/>
            <person name="Saif S."/>
            <person name="Shea T."/>
            <person name="Sisk P."/>
            <person name="Sykes S."/>
            <person name="Wortman J."/>
            <person name="Nusbaum C."/>
            <person name="Birren B."/>
        </authorList>
    </citation>
    <scope>NUCLEOTIDE SEQUENCE [LARGE SCALE GENOMIC DNA]</scope>
    <source>
        <strain evidence="2 3">ATCC BAA-1240</strain>
    </source>
</reference>
<evidence type="ECO:0000313" key="2">
    <source>
        <dbReference type="EMBL" id="EOL44301.1"/>
    </source>
</evidence>
<protein>
    <recommendedName>
        <fullName evidence="1">N-acetyltransferase domain-containing protein</fullName>
    </recommendedName>
</protein>
<gene>
    <name evidence="2" type="ORF">UC7_02345</name>
</gene>
<keyword evidence="3" id="KW-1185">Reference proteome</keyword>
<dbReference type="EMBL" id="AJAU01000020">
    <property type="protein sequence ID" value="EOL44301.1"/>
    <property type="molecule type" value="Genomic_DNA"/>
</dbReference>
<dbReference type="SUPFAM" id="SSF55729">
    <property type="entry name" value="Acyl-CoA N-acyltransferases (Nat)"/>
    <property type="match status" value="1"/>
</dbReference>
<sequence length="120" mass="14024">MLNYYRKEQRKIAMGLLSFHQKLTEYHSLLKEIDMYETDSNLHLLFWTPDGEQNIQGIVGIEVETSEAMILHDISINPSFRGEKLGFDLLNEVEKLYPDTKIYGTLATSPYLSKWKEHNT</sequence>
<proteinExistence type="predicted"/>
<dbReference type="AlphaFoldDB" id="R3W8W4"/>
<dbReference type="PATRIC" id="fig|1158612.3.peg.2306"/>
<accession>R3W8W4</accession>